<name>A0A6G7VMG9_9RHOB</name>
<dbReference type="GO" id="GO:0016491">
    <property type="term" value="F:oxidoreductase activity"/>
    <property type="evidence" value="ECO:0007669"/>
    <property type="project" value="UniProtKB-KW"/>
</dbReference>
<evidence type="ECO:0000259" key="1">
    <source>
        <dbReference type="Pfam" id="PF00174"/>
    </source>
</evidence>
<dbReference type="Gene3D" id="3.90.420.10">
    <property type="entry name" value="Oxidoreductase, molybdopterin-binding domain"/>
    <property type="match status" value="1"/>
</dbReference>
<dbReference type="Pfam" id="PF00174">
    <property type="entry name" value="Oxidored_molyb"/>
    <property type="match status" value="1"/>
</dbReference>
<dbReference type="SUPFAM" id="SSF56524">
    <property type="entry name" value="Oxidoreductase molybdopterin-binding domain"/>
    <property type="match status" value="1"/>
</dbReference>
<dbReference type="AlphaFoldDB" id="A0A6G7VMG9"/>
<dbReference type="EC" id="1.8.5.-" evidence="2"/>
<proteinExistence type="predicted"/>
<dbReference type="EMBL" id="CP049811">
    <property type="protein sequence ID" value="QIK41066.1"/>
    <property type="molecule type" value="Genomic_DNA"/>
</dbReference>
<sequence length="319" mass="36406">MHYHRRPSWAIADSSVTPEHVFLNRRALLAGMGMGAGLLALPGRGRAEAGISPLEAPQNPAFADAGRPATDESLTAFYNNYYEFGSSKRIADEAQKLDVTGWKVKIAGLVEEEFEIDFQDLMGRMPLEDRNYRHRCVEAWSMVAPWTGFPLSKLVELAKPLSSATYVKFQTFLDPDVATEQRATWWPWPYTEGLTIDEAMNELSFMVVGAYGKELHKQFGAPMRLHTPWKFGFKSIKAIDRIEFTDERPLSFWEELAENEYGFWANVNPEVPHPRWSQADELVLGTDERVPTRLYNGYEEQVAAMYGDLPQSVGERFWR</sequence>
<dbReference type="RefSeq" id="WP_166191187.1">
    <property type="nucleotide sequence ID" value="NZ_CP049811.1"/>
</dbReference>
<dbReference type="PANTHER" id="PTHR43032:SF3">
    <property type="entry name" value="PROTEIN-METHIONINE-SULFOXIDE REDUCTASE CATALYTIC SUBUNIT MSRP"/>
    <property type="match status" value="1"/>
</dbReference>
<gene>
    <name evidence="2" type="primary">msrP</name>
    <name evidence="2" type="ORF">G8E03_09965</name>
</gene>
<evidence type="ECO:0000313" key="3">
    <source>
        <dbReference type="Proteomes" id="UP000500791"/>
    </source>
</evidence>
<evidence type="ECO:0000313" key="2">
    <source>
        <dbReference type="EMBL" id="QIK41066.1"/>
    </source>
</evidence>
<accession>A0A6G7VMG9</accession>
<dbReference type="KEGG" id="mon:G8E03_09965"/>
<dbReference type="Proteomes" id="UP000500791">
    <property type="component" value="Chromosome"/>
</dbReference>
<dbReference type="PROSITE" id="PS51318">
    <property type="entry name" value="TAT"/>
    <property type="match status" value="1"/>
</dbReference>
<feature type="domain" description="Oxidoreductase molybdopterin-binding" evidence="1">
    <location>
        <begin position="96"/>
        <end position="253"/>
    </location>
</feature>
<keyword evidence="2" id="KW-0560">Oxidoreductase</keyword>
<dbReference type="InterPro" id="IPR000572">
    <property type="entry name" value="OxRdtase_Mopterin-bd_dom"/>
</dbReference>
<reference evidence="2 3" key="1">
    <citation type="submission" date="2020-03" db="EMBL/GenBank/DDBJ databases">
        <title>Complete genome sequence of Monaibacterium sp. ALG8 with diverse plasmids.</title>
        <authorList>
            <person name="Sun C."/>
        </authorList>
    </citation>
    <scope>NUCLEOTIDE SEQUENCE [LARGE SCALE GENOMIC DNA]</scope>
    <source>
        <strain evidence="2 3">ALG8</strain>
    </source>
</reference>
<keyword evidence="3" id="KW-1185">Reference proteome</keyword>
<dbReference type="NCBIfam" id="NF003767">
    <property type="entry name" value="PRK05363.1"/>
    <property type="match status" value="1"/>
</dbReference>
<organism evidence="2 3">
    <name type="scientific">Pontivivens nitratireducens</name>
    <dbReference type="NCBI Taxonomy" id="2758038"/>
    <lineage>
        <taxon>Bacteria</taxon>
        <taxon>Pseudomonadati</taxon>
        <taxon>Pseudomonadota</taxon>
        <taxon>Alphaproteobacteria</taxon>
        <taxon>Rhodobacterales</taxon>
        <taxon>Paracoccaceae</taxon>
        <taxon>Pontivivens</taxon>
    </lineage>
</organism>
<protein>
    <submittedName>
        <fullName evidence="2">Protein-methionine-sulfoxide reductase catalytic subunit MsrP</fullName>
        <ecNumber evidence="2">1.8.5.-</ecNumber>
    </submittedName>
</protein>
<dbReference type="PANTHER" id="PTHR43032">
    <property type="entry name" value="PROTEIN-METHIONINE-SULFOXIDE REDUCTASE"/>
    <property type="match status" value="1"/>
</dbReference>
<dbReference type="InterPro" id="IPR006311">
    <property type="entry name" value="TAT_signal"/>
</dbReference>
<dbReference type="InterPro" id="IPR036374">
    <property type="entry name" value="OxRdtase_Mopterin-bd_sf"/>
</dbReference>